<dbReference type="RefSeq" id="WP_160617556.1">
    <property type="nucleotide sequence ID" value="NZ_WTYR01000001.1"/>
</dbReference>
<protein>
    <submittedName>
        <fullName evidence="3">DUF2059 domain-containing protein</fullName>
    </submittedName>
</protein>
<sequence>MKIWAAGLSALALAVATPALAQDEEQNEELGMEALGEAITSDPDFQKFLEAFKPEPLTPEQEALVPLASDVVGAMIPQGAMGEMFSAMFQDLTEPFALLGGDSQTGTASELLGWYVDGDDLGEDTSAEVVAIIDPAREQRKEAETQAIEDGIIDVMTALEPAMREAMAKAYAANFTRTELTDIGAFFSTPSGASFASKSYKLASDPRIWVGMLDNLPELIGPIMGAVMEGQAKIESLPQAKTYAELTPGERSRLTALTGLTATELQEAMSLADEVTMEEAEDAMEDEAGAMEDDYDS</sequence>
<organism evidence="3 4">
    <name type="scientific">Alteriqipengyuania halimionae</name>
    <dbReference type="NCBI Taxonomy" id="1926630"/>
    <lineage>
        <taxon>Bacteria</taxon>
        <taxon>Pseudomonadati</taxon>
        <taxon>Pseudomonadota</taxon>
        <taxon>Alphaproteobacteria</taxon>
        <taxon>Sphingomonadales</taxon>
        <taxon>Erythrobacteraceae</taxon>
        <taxon>Alteriqipengyuania</taxon>
    </lineage>
</organism>
<dbReference type="Pfam" id="PF09832">
    <property type="entry name" value="DUF2059"/>
    <property type="match status" value="1"/>
</dbReference>
<name>A0A6I4U4T9_9SPHN</name>
<keyword evidence="4" id="KW-1185">Reference proteome</keyword>
<evidence type="ECO:0000313" key="3">
    <source>
        <dbReference type="EMBL" id="MXP10978.1"/>
    </source>
</evidence>
<comment type="caution">
    <text evidence="3">The sequence shown here is derived from an EMBL/GenBank/DDBJ whole genome shotgun (WGS) entry which is preliminary data.</text>
</comment>
<feature type="signal peptide" evidence="1">
    <location>
        <begin position="1"/>
        <end position="21"/>
    </location>
</feature>
<dbReference type="EMBL" id="WTYR01000001">
    <property type="protein sequence ID" value="MXP10978.1"/>
    <property type="molecule type" value="Genomic_DNA"/>
</dbReference>
<gene>
    <name evidence="3" type="ORF">GRI68_12390</name>
</gene>
<feature type="chain" id="PRO_5026245009" evidence="1">
    <location>
        <begin position="22"/>
        <end position="297"/>
    </location>
</feature>
<proteinExistence type="predicted"/>
<evidence type="ECO:0000259" key="2">
    <source>
        <dbReference type="Pfam" id="PF09832"/>
    </source>
</evidence>
<dbReference type="OrthoDB" id="7409988at2"/>
<dbReference type="AlphaFoldDB" id="A0A6I4U4T9"/>
<evidence type="ECO:0000313" key="4">
    <source>
        <dbReference type="Proteomes" id="UP000429229"/>
    </source>
</evidence>
<dbReference type="InterPro" id="IPR018637">
    <property type="entry name" value="DUF2059"/>
</dbReference>
<accession>A0A6I4U4T9</accession>
<reference evidence="3 4" key="1">
    <citation type="submission" date="2019-12" db="EMBL/GenBank/DDBJ databases">
        <title>Genomic-based taxomic classification of the family Erythrobacteraceae.</title>
        <authorList>
            <person name="Xu L."/>
        </authorList>
    </citation>
    <scope>NUCLEOTIDE SEQUENCE [LARGE SCALE GENOMIC DNA]</scope>
    <source>
        <strain evidence="3 4">LMG 29519</strain>
    </source>
</reference>
<evidence type="ECO:0000256" key="1">
    <source>
        <dbReference type="SAM" id="SignalP"/>
    </source>
</evidence>
<keyword evidence="1" id="KW-0732">Signal</keyword>
<dbReference type="Proteomes" id="UP000429229">
    <property type="component" value="Unassembled WGS sequence"/>
</dbReference>
<feature type="domain" description="DUF2059" evidence="2">
    <location>
        <begin position="162"/>
        <end position="202"/>
    </location>
</feature>